<dbReference type="eggNOG" id="ENOG5033PR1">
    <property type="taxonomic scope" value="Bacteria"/>
</dbReference>
<evidence type="ECO:0000313" key="1">
    <source>
        <dbReference type="EMBL" id="ACU98857.1"/>
    </source>
</evidence>
<keyword evidence="2" id="KW-1185">Reference proteome</keyword>
<dbReference type="AlphaFoldDB" id="C7MS01"/>
<organism evidence="1 2">
    <name type="scientific">Saccharomonospora viridis (strain ATCC 15386 / DSM 43017 / JCM 3036 / CCUG 5913 / NBRC 12207 / NCIMB 9602 / P101)</name>
    <name type="common">Thermoactinomyces viridis</name>
    <dbReference type="NCBI Taxonomy" id="471857"/>
    <lineage>
        <taxon>Bacteria</taxon>
        <taxon>Bacillati</taxon>
        <taxon>Actinomycetota</taxon>
        <taxon>Actinomycetes</taxon>
        <taxon>Pseudonocardiales</taxon>
        <taxon>Pseudonocardiaceae</taxon>
        <taxon>Saccharomonospora</taxon>
    </lineage>
</organism>
<proteinExistence type="predicted"/>
<sequence length="188" mass="20703">MGIAASGKARRCPLTATQFLHLEPMAELEWSAAIEQQFHPTVASCPADARRAWIHRAPEHEVLALYRATRTHSGPIPSPWWLRAVSSGRLRCRTDGFRAEDLIHALLTGRPGWEYVPWAADGESGYWEFAPSERDVSGHRIPTTVSLTDRHDGWIDVLAAHSGPPPEPVAVAGIAELRKLAGEFEAMG</sequence>
<reference evidence="1 2" key="1">
    <citation type="journal article" date="2009" name="Stand. Genomic Sci.">
        <title>Complete genome sequence of Saccharomonospora viridis type strain (P101).</title>
        <authorList>
            <person name="Pati A."/>
            <person name="Sikorski J."/>
            <person name="Nolan M."/>
            <person name="Lapidus A."/>
            <person name="Copeland A."/>
            <person name="Glavina Del Rio T."/>
            <person name="Lucas S."/>
            <person name="Chen F."/>
            <person name="Tice H."/>
            <person name="Pitluck S."/>
            <person name="Cheng J.F."/>
            <person name="Chertkov O."/>
            <person name="Brettin T."/>
            <person name="Han C."/>
            <person name="Detter J.C."/>
            <person name="Kuske C."/>
            <person name="Bruce D."/>
            <person name="Goodwin L."/>
            <person name="Chain P."/>
            <person name="D'haeseleer P."/>
            <person name="Chen A."/>
            <person name="Palaniappan K."/>
            <person name="Ivanova N."/>
            <person name="Mavromatis K."/>
            <person name="Mikhailova N."/>
            <person name="Rohde M."/>
            <person name="Tindall B.J."/>
            <person name="Goker M."/>
            <person name="Bristow J."/>
            <person name="Eisen J.A."/>
            <person name="Markowitz V."/>
            <person name="Hugenholtz P."/>
            <person name="Kyrpides N.C."/>
            <person name="Klenk H.P."/>
        </authorList>
    </citation>
    <scope>NUCLEOTIDE SEQUENCE [LARGE SCALE GENOMIC DNA]</scope>
    <source>
        <strain evidence="2">ATCC 15386 / DSM 43017 / JCM 3036 / NBRC 12207 / P101</strain>
    </source>
</reference>
<name>C7MS01_SACVD</name>
<accession>C7MS01</accession>
<dbReference type="KEGG" id="svi:Svir_39150"/>
<dbReference type="STRING" id="471857.Svir_39150"/>
<dbReference type="EMBL" id="CP001683">
    <property type="protein sequence ID" value="ACU98857.1"/>
    <property type="molecule type" value="Genomic_DNA"/>
</dbReference>
<dbReference type="Proteomes" id="UP000000841">
    <property type="component" value="Chromosome"/>
</dbReference>
<gene>
    <name evidence="1" type="ordered locus">Svir_39150</name>
</gene>
<dbReference type="HOGENOM" id="CLU_1400867_0_0_11"/>
<protein>
    <submittedName>
        <fullName evidence="1">Uncharacterized protein</fullName>
    </submittedName>
</protein>
<evidence type="ECO:0000313" key="2">
    <source>
        <dbReference type="Proteomes" id="UP000000841"/>
    </source>
</evidence>